<keyword evidence="2" id="KW-0560">Oxidoreductase</keyword>
<comment type="caution">
    <text evidence="4">The sequence shown here is derived from an EMBL/GenBank/DDBJ whole genome shotgun (WGS) entry which is preliminary data.</text>
</comment>
<evidence type="ECO:0000313" key="4">
    <source>
        <dbReference type="EMBL" id="TQM63281.1"/>
    </source>
</evidence>
<dbReference type="SUPFAM" id="SSF51735">
    <property type="entry name" value="NAD(P)-binding Rossmann-fold domains"/>
    <property type="match status" value="1"/>
</dbReference>
<dbReference type="PROSITE" id="PS00061">
    <property type="entry name" value="ADH_SHORT"/>
    <property type="match status" value="1"/>
</dbReference>
<dbReference type="SMART" id="SM00822">
    <property type="entry name" value="PKS_KR"/>
    <property type="match status" value="1"/>
</dbReference>
<dbReference type="PRINTS" id="PR00081">
    <property type="entry name" value="GDHRDH"/>
</dbReference>
<dbReference type="Gene3D" id="3.40.50.720">
    <property type="entry name" value="NAD(P)-binding Rossmann-like Domain"/>
    <property type="match status" value="1"/>
</dbReference>
<sequence length="254" mass="25359">MSAQNAGQLAGKVAVVTGAASGIGQAIAVLFAAEGAALALCDLSTERLAETSARCEAAGATVSAHAVDVTDSEAVRAVMDAVVATHGGIQVLVNSAGILDETPLLEMSAETFDRTIAVDLTGIFTSCRWAAPVMVAGGGGRIINIASQLGIKGGVGLTHYAAAKAGVIGFTKSLALELAPHGVLANVIAPGPIFTPLVEGLSAEWKAAKQAELPLGRFGYADEVAPTALLLASDPGGNLYTGQTLGPNSGDVMP</sequence>
<evidence type="ECO:0000256" key="2">
    <source>
        <dbReference type="ARBA" id="ARBA00023002"/>
    </source>
</evidence>
<dbReference type="InterPro" id="IPR020904">
    <property type="entry name" value="Sc_DH/Rdtase_CS"/>
</dbReference>
<evidence type="ECO:0000256" key="1">
    <source>
        <dbReference type="ARBA" id="ARBA00006484"/>
    </source>
</evidence>
<comment type="similarity">
    <text evidence="1">Belongs to the short-chain dehydrogenases/reductases (SDR) family.</text>
</comment>
<dbReference type="AlphaFoldDB" id="A0A543HY73"/>
<protein>
    <submittedName>
        <fullName evidence="4">3-oxoacyl-[acyl-carrier protein] reductase</fullName>
    </submittedName>
</protein>
<organism evidence="4 5">
    <name type="scientific">Klugiella xanthotipulae</name>
    <dbReference type="NCBI Taxonomy" id="244735"/>
    <lineage>
        <taxon>Bacteria</taxon>
        <taxon>Bacillati</taxon>
        <taxon>Actinomycetota</taxon>
        <taxon>Actinomycetes</taxon>
        <taxon>Micrococcales</taxon>
        <taxon>Microbacteriaceae</taxon>
        <taxon>Klugiella</taxon>
    </lineage>
</organism>
<keyword evidence="5" id="KW-1185">Reference proteome</keyword>
<dbReference type="Proteomes" id="UP000318331">
    <property type="component" value="Unassembled WGS sequence"/>
</dbReference>
<dbReference type="PRINTS" id="PR00080">
    <property type="entry name" value="SDRFAMILY"/>
</dbReference>
<reference evidence="4 5" key="1">
    <citation type="submission" date="2019-06" db="EMBL/GenBank/DDBJ databases">
        <title>Sequencing the genomes of 1000 actinobacteria strains.</title>
        <authorList>
            <person name="Klenk H.-P."/>
        </authorList>
    </citation>
    <scope>NUCLEOTIDE SEQUENCE [LARGE SCALE GENOMIC DNA]</scope>
    <source>
        <strain evidence="4 5">DSM 18031</strain>
    </source>
</reference>
<dbReference type="FunFam" id="3.40.50.720:FF:000173">
    <property type="entry name" value="3-oxoacyl-[acyl-carrier protein] reductase"/>
    <property type="match status" value="1"/>
</dbReference>
<dbReference type="OrthoDB" id="286404at2"/>
<dbReference type="PANTHER" id="PTHR42760">
    <property type="entry name" value="SHORT-CHAIN DEHYDROGENASES/REDUCTASES FAMILY MEMBER"/>
    <property type="match status" value="1"/>
</dbReference>
<accession>A0A543HY73</accession>
<dbReference type="InterPro" id="IPR057326">
    <property type="entry name" value="KR_dom"/>
</dbReference>
<dbReference type="Pfam" id="PF13561">
    <property type="entry name" value="adh_short_C2"/>
    <property type="match status" value="1"/>
</dbReference>
<feature type="domain" description="Ketoreductase" evidence="3">
    <location>
        <begin position="12"/>
        <end position="191"/>
    </location>
</feature>
<name>A0A543HY73_9MICO</name>
<dbReference type="PANTHER" id="PTHR42760:SF133">
    <property type="entry name" value="3-OXOACYL-[ACYL-CARRIER-PROTEIN] REDUCTASE"/>
    <property type="match status" value="1"/>
</dbReference>
<gene>
    <name evidence="4" type="ORF">FB466_1539</name>
</gene>
<dbReference type="RefSeq" id="WP_141917906.1">
    <property type="nucleotide sequence ID" value="NZ_BAAAYS010000021.1"/>
</dbReference>
<evidence type="ECO:0000313" key="5">
    <source>
        <dbReference type="Proteomes" id="UP000318331"/>
    </source>
</evidence>
<dbReference type="EMBL" id="VFPN01000002">
    <property type="protein sequence ID" value="TQM63281.1"/>
    <property type="molecule type" value="Genomic_DNA"/>
</dbReference>
<dbReference type="InterPro" id="IPR002347">
    <property type="entry name" value="SDR_fam"/>
</dbReference>
<dbReference type="InterPro" id="IPR036291">
    <property type="entry name" value="NAD(P)-bd_dom_sf"/>
</dbReference>
<dbReference type="GO" id="GO:0016616">
    <property type="term" value="F:oxidoreductase activity, acting on the CH-OH group of donors, NAD or NADP as acceptor"/>
    <property type="evidence" value="ECO:0007669"/>
    <property type="project" value="TreeGrafter"/>
</dbReference>
<proteinExistence type="inferred from homology"/>
<evidence type="ECO:0000259" key="3">
    <source>
        <dbReference type="SMART" id="SM00822"/>
    </source>
</evidence>